<comment type="caution">
    <text evidence="3">The sequence shown here is derived from an EMBL/GenBank/DDBJ whole genome shotgun (WGS) entry which is preliminary data.</text>
</comment>
<dbReference type="SUPFAM" id="SSF53448">
    <property type="entry name" value="Nucleotide-diphospho-sugar transferases"/>
    <property type="match status" value="1"/>
</dbReference>
<dbReference type="Proteomes" id="UP000746503">
    <property type="component" value="Unassembled WGS sequence"/>
</dbReference>
<dbReference type="Gene3D" id="3.90.550.10">
    <property type="entry name" value="Spore Coat Polysaccharide Biosynthesis Protein SpsA, Chain A"/>
    <property type="match status" value="1"/>
</dbReference>
<sequence length="64" mass="6371">MADQGRARGAGDRTPTAPAPFDAVVLAGGAGRRLGGADKAAVRVGGRTLLDRVLTASRAARATV</sequence>
<keyword evidence="4" id="KW-1185">Reference proteome</keyword>
<organism evidence="3 4">
    <name type="scientific">Streptomyces spiramenti</name>
    <dbReference type="NCBI Taxonomy" id="2720606"/>
    <lineage>
        <taxon>Bacteria</taxon>
        <taxon>Bacillati</taxon>
        <taxon>Actinomycetota</taxon>
        <taxon>Actinomycetes</taxon>
        <taxon>Kitasatosporales</taxon>
        <taxon>Streptomycetaceae</taxon>
        <taxon>Streptomyces</taxon>
    </lineage>
</organism>
<evidence type="ECO:0000313" key="4">
    <source>
        <dbReference type="Proteomes" id="UP000746503"/>
    </source>
</evidence>
<feature type="non-terminal residue" evidence="3">
    <location>
        <position position="64"/>
    </location>
</feature>
<dbReference type="GO" id="GO:0016740">
    <property type="term" value="F:transferase activity"/>
    <property type="evidence" value="ECO:0007669"/>
    <property type="project" value="UniProtKB-KW"/>
</dbReference>
<feature type="region of interest" description="Disordered" evidence="1">
    <location>
        <begin position="1"/>
        <end position="20"/>
    </location>
</feature>
<dbReference type="Pfam" id="PF12804">
    <property type="entry name" value="NTP_transf_3"/>
    <property type="match status" value="1"/>
</dbReference>
<keyword evidence="3" id="KW-0808">Transferase</keyword>
<feature type="compositionally biased region" description="Basic and acidic residues" evidence="1">
    <location>
        <begin position="1"/>
        <end position="11"/>
    </location>
</feature>
<dbReference type="InterPro" id="IPR025877">
    <property type="entry name" value="MobA-like_NTP_Trfase"/>
</dbReference>
<dbReference type="EMBL" id="JAAVJB010000303">
    <property type="protein sequence ID" value="NJP68904.1"/>
    <property type="molecule type" value="Genomic_DNA"/>
</dbReference>
<protein>
    <submittedName>
        <fullName evidence="3">NTP transferase domain-containing protein</fullName>
    </submittedName>
</protein>
<proteinExistence type="predicted"/>
<evidence type="ECO:0000313" key="3">
    <source>
        <dbReference type="EMBL" id="NJP68904.1"/>
    </source>
</evidence>
<dbReference type="InterPro" id="IPR029044">
    <property type="entry name" value="Nucleotide-diphossugar_trans"/>
</dbReference>
<feature type="domain" description="MobA-like NTP transferase" evidence="2">
    <location>
        <begin position="23"/>
        <end position="60"/>
    </location>
</feature>
<name>A0ABX1AP99_9ACTN</name>
<evidence type="ECO:0000256" key="1">
    <source>
        <dbReference type="SAM" id="MobiDB-lite"/>
    </source>
</evidence>
<accession>A0ABX1AP99</accession>
<evidence type="ECO:0000259" key="2">
    <source>
        <dbReference type="Pfam" id="PF12804"/>
    </source>
</evidence>
<gene>
    <name evidence="3" type="ORF">HCJ92_22085</name>
</gene>
<reference evidence="3 4" key="1">
    <citation type="submission" date="2020-03" db="EMBL/GenBank/DDBJ databases">
        <title>Draft genome of Streptomyces sp. ventii, isolated from the Axial Seamount in the Pacific Ocean, and resequencing of the two type strains Streptomyces lonarensis strain NCL 716 and Streptomyces bohaiensis strain 11A07.</title>
        <authorList>
            <person name="Loughran R.M."/>
            <person name="Pfannmuller K.M."/>
            <person name="Wasson B.J."/>
            <person name="Deadmond M.C."/>
            <person name="Paddock B.E."/>
            <person name="Koyack M.J."/>
            <person name="Gallegos D.A."/>
            <person name="Mitchell E.A."/>
            <person name="Ushijima B."/>
            <person name="Saw J.H."/>
            <person name="Mcphail K.L."/>
            <person name="Videau P."/>
        </authorList>
    </citation>
    <scope>NUCLEOTIDE SEQUENCE [LARGE SCALE GENOMIC DNA]</scope>
    <source>
        <strain evidence="4">5675061</strain>
    </source>
</reference>
<dbReference type="RefSeq" id="WP_167935376.1">
    <property type="nucleotide sequence ID" value="NZ_JAAVJB010000303.1"/>
</dbReference>